<gene>
    <name evidence="1" type="ORF">ABIA69_000957</name>
</gene>
<comment type="caution">
    <text evidence="1">The sequence shown here is derived from an EMBL/GenBank/DDBJ whole genome shotgun (WGS) entry which is preliminary data.</text>
</comment>
<dbReference type="Proteomes" id="UP001549363">
    <property type="component" value="Unassembled WGS sequence"/>
</dbReference>
<organism evidence="1 2">
    <name type="scientific">Lysinibacillus parviboronicapiens</name>
    <dbReference type="NCBI Taxonomy" id="436516"/>
    <lineage>
        <taxon>Bacteria</taxon>
        <taxon>Bacillati</taxon>
        <taxon>Bacillota</taxon>
        <taxon>Bacilli</taxon>
        <taxon>Bacillales</taxon>
        <taxon>Bacillaceae</taxon>
        <taxon>Lysinibacillus</taxon>
    </lineage>
</organism>
<sequence>MIAQMNKQEFDSLCDIALFNACFKPLILEYKIE</sequence>
<evidence type="ECO:0000313" key="2">
    <source>
        <dbReference type="Proteomes" id="UP001549363"/>
    </source>
</evidence>
<reference evidence="1 2" key="1">
    <citation type="submission" date="2024-06" db="EMBL/GenBank/DDBJ databases">
        <title>Sorghum-associated microbial communities from plants grown in Nebraska, USA.</title>
        <authorList>
            <person name="Schachtman D."/>
        </authorList>
    </citation>
    <scope>NUCLEOTIDE SEQUENCE [LARGE SCALE GENOMIC DNA]</scope>
    <source>
        <strain evidence="1 2">736</strain>
    </source>
</reference>
<accession>A0ABV2PFT5</accession>
<proteinExistence type="predicted"/>
<evidence type="ECO:0000313" key="1">
    <source>
        <dbReference type="EMBL" id="MET4559814.1"/>
    </source>
</evidence>
<keyword evidence="2" id="KW-1185">Reference proteome</keyword>
<dbReference type="EMBL" id="JBEPSB010000002">
    <property type="protein sequence ID" value="MET4559814.1"/>
    <property type="molecule type" value="Genomic_DNA"/>
</dbReference>
<name>A0ABV2PFT5_9BACI</name>
<protein>
    <submittedName>
        <fullName evidence="1">Uncharacterized protein</fullName>
    </submittedName>
</protein>